<dbReference type="AlphaFoldDB" id="A0A928ZYM1"/>
<dbReference type="Pfam" id="PF17788">
    <property type="entry name" value="HypF_C"/>
    <property type="match status" value="1"/>
</dbReference>
<keyword evidence="5" id="KW-0863">Zinc-finger</keyword>
<dbReference type="PROSITE" id="PS51163">
    <property type="entry name" value="YRDC"/>
    <property type="match status" value="1"/>
</dbReference>
<dbReference type="InterPro" id="IPR055128">
    <property type="entry name" value="HypF_C_2"/>
</dbReference>
<feature type="domain" description="Acylphosphatase-like" evidence="10">
    <location>
        <begin position="10"/>
        <end position="96"/>
    </location>
</feature>
<dbReference type="Pfam" id="PF22521">
    <property type="entry name" value="HypF_C_2"/>
    <property type="match status" value="1"/>
</dbReference>
<dbReference type="Gene3D" id="3.30.420.360">
    <property type="match status" value="1"/>
</dbReference>
<dbReference type="PIRSF" id="PIRSF006256">
    <property type="entry name" value="CMPcnvr_hdrg_mat"/>
    <property type="match status" value="1"/>
</dbReference>
<dbReference type="Pfam" id="PF00708">
    <property type="entry name" value="Acylphosphatase"/>
    <property type="match status" value="1"/>
</dbReference>
<dbReference type="InterPro" id="IPR017968">
    <property type="entry name" value="Acylphosphatase_CS"/>
</dbReference>
<comment type="catalytic activity">
    <reaction evidence="7">
        <text>C-terminal L-cysteinyl-[HypE protein] + carbamoyl phosphate + ATP + H2O = C-terminal S-carboxamide-L-cysteinyl-[HypE protein] + AMP + phosphate + diphosphate + H(+)</text>
        <dbReference type="Rhea" id="RHEA:55636"/>
        <dbReference type="Rhea" id="RHEA-COMP:14247"/>
        <dbReference type="Rhea" id="RHEA-COMP:14392"/>
        <dbReference type="ChEBI" id="CHEBI:15377"/>
        <dbReference type="ChEBI" id="CHEBI:15378"/>
        <dbReference type="ChEBI" id="CHEBI:30616"/>
        <dbReference type="ChEBI" id="CHEBI:33019"/>
        <dbReference type="ChEBI" id="CHEBI:43474"/>
        <dbReference type="ChEBI" id="CHEBI:58228"/>
        <dbReference type="ChEBI" id="CHEBI:76913"/>
        <dbReference type="ChEBI" id="CHEBI:139126"/>
        <dbReference type="ChEBI" id="CHEBI:456215"/>
    </reaction>
</comment>
<dbReference type="GO" id="GO:0016743">
    <property type="term" value="F:carboxyl- or carbamoyltransferase activity"/>
    <property type="evidence" value="ECO:0007669"/>
    <property type="project" value="UniProtKB-UniRule"/>
</dbReference>
<keyword evidence="13" id="KW-1185">Reference proteome</keyword>
<evidence type="ECO:0000256" key="1">
    <source>
        <dbReference type="ARBA" id="ARBA00004711"/>
    </source>
</evidence>
<evidence type="ECO:0000256" key="4">
    <source>
        <dbReference type="ARBA" id="ARBA00022723"/>
    </source>
</evidence>
<sequence length="779" mass="85112">MILVTPPLCRRRLTIRGTVQGVGFRPFVYQLASALGLAGGVKNTSQGVVIEIEGAEKTLQEFLHQLKQNLPPHAAIRALEQQDLPVQGLKGFQIWASEAVGNGTRAQILPDLATCAECLQDVFAPDNRRYQYPFTNCTYCGPRFSIIHDLPYDRCHTTMSNFVMCADCQAEYTQPSHRRFHAQPNACDVCGPHLEFWVEGKQQPGDPLQLAMEMLYQGDIVAVKGLGGFQLLADAHSSAAVQCLRERKGRPDKPLALMYSTLPQVRSHCDVSEAAAAVLTSAQAPIVLLPRRTDSLDLASNIAPYQSELGPYLGVMLPTTPIHHLLLRQYGSPLVTTSGNVSGEPIAVDEQASGRLGAIAPALTGQFADGVLTHNRPIQRPVDDSVVQLIQGRPQVLRHARGYAPQVIPLADPIVPEARILALGAHLKNTISLSLGDQIVLSQYIGDLDTSPTLERFQHTVTDFLALYTCQPTAIACDLHPDYGSTRLAHTLAEQWHVPLISVQHHYAHVLAGMAEHSLKAPLLGIAWDGTGYGLDQTVWGGEFLQITAFGFERVAHWLPFPLLGGELCSREPRRSALGLLYSCYGDAAFERDDLAPVRAFSASQRTVLRQMLTNQINTPMTSSIGRLFDGVAALLNLHQVVSFEGQAASALQFATAETRVKRGYPFEISRAVPHVIDWRPMVREIVDDHGQGVSTAVIAAKFHLTLVEIVGAIAKLINNTNIMLTGGCFQNKLLSEQTIQHLQIAGFTPYWHQRVPPNDGGIAVGQIIGAFRHLSKSV</sequence>
<dbReference type="EMBL" id="JADEXP010000329">
    <property type="protein sequence ID" value="MBE9069840.1"/>
    <property type="molecule type" value="Genomic_DNA"/>
</dbReference>
<reference evidence="12" key="1">
    <citation type="submission" date="2020-10" db="EMBL/GenBank/DDBJ databases">
        <authorList>
            <person name="Castelo-Branco R."/>
            <person name="Eusebio N."/>
            <person name="Adriana R."/>
            <person name="Vieira A."/>
            <person name="Brugerolle De Fraissinette N."/>
            <person name="Rezende De Castro R."/>
            <person name="Schneider M.P."/>
            <person name="Vasconcelos V."/>
            <person name="Leao P.N."/>
        </authorList>
    </citation>
    <scope>NUCLEOTIDE SEQUENCE</scope>
    <source>
        <strain evidence="12">LEGE 11479</strain>
    </source>
</reference>
<evidence type="ECO:0000256" key="7">
    <source>
        <dbReference type="ARBA" id="ARBA00048220"/>
    </source>
</evidence>
<dbReference type="InterPro" id="IPR041440">
    <property type="entry name" value="HypF_C"/>
</dbReference>
<comment type="pathway">
    <text evidence="1">Protein modification; [NiFe] hydrogenase maturation.</text>
</comment>
<evidence type="ECO:0000259" key="10">
    <source>
        <dbReference type="PROSITE" id="PS51160"/>
    </source>
</evidence>
<comment type="caution">
    <text evidence="12">The sequence shown here is derived from an EMBL/GenBank/DDBJ whole genome shotgun (WGS) entry which is preliminary data.</text>
</comment>
<dbReference type="InterPro" id="IPR017945">
    <property type="entry name" value="DHBP_synth_RibB-like_a/b_dom"/>
</dbReference>
<evidence type="ECO:0000256" key="3">
    <source>
        <dbReference type="ARBA" id="ARBA00022598"/>
    </source>
</evidence>
<dbReference type="InterPro" id="IPR004421">
    <property type="entry name" value="Carbamoyltransferase_HypF"/>
</dbReference>
<dbReference type="EC" id="6.2.-.-" evidence="8"/>
<dbReference type="NCBIfam" id="TIGR00143">
    <property type="entry name" value="hypF"/>
    <property type="match status" value="1"/>
</dbReference>
<dbReference type="InterPro" id="IPR011125">
    <property type="entry name" value="Znf_HypF"/>
</dbReference>
<dbReference type="Pfam" id="PF07503">
    <property type="entry name" value="zf-HYPF"/>
    <property type="match status" value="2"/>
</dbReference>
<dbReference type="Gene3D" id="3.30.110.120">
    <property type="match status" value="1"/>
</dbReference>
<dbReference type="PANTHER" id="PTHR42959:SF1">
    <property type="entry name" value="CARBAMOYLTRANSFERASE HYPF"/>
    <property type="match status" value="1"/>
</dbReference>
<feature type="domain" description="YrdC-like" evidence="11">
    <location>
        <begin position="205"/>
        <end position="402"/>
    </location>
</feature>
<comment type="similarity">
    <text evidence="2 8">Belongs to the carbamoyltransferase HypF family.</text>
</comment>
<dbReference type="InterPro" id="IPR006070">
    <property type="entry name" value="Sua5-like_dom"/>
</dbReference>
<protein>
    <recommendedName>
        <fullName evidence="8">Carbamoyltransferase</fullName>
        <ecNumber evidence="8">6.2.-.-</ecNumber>
    </recommendedName>
</protein>
<keyword evidence="4" id="KW-0479">Metal-binding</keyword>
<dbReference type="GO" id="GO:0008270">
    <property type="term" value="F:zinc ion binding"/>
    <property type="evidence" value="ECO:0007669"/>
    <property type="project" value="UniProtKB-KW"/>
</dbReference>
<evidence type="ECO:0000256" key="8">
    <source>
        <dbReference type="PIRNR" id="PIRNR006256"/>
    </source>
</evidence>
<gene>
    <name evidence="12" type="primary">hypF</name>
    <name evidence="12" type="ORF">IQ260_24665</name>
</gene>
<proteinExistence type="inferred from homology"/>
<dbReference type="Gene3D" id="3.90.870.50">
    <property type="match status" value="1"/>
</dbReference>
<evidence type="ECO:0000259" key="11">
    <source>
        <dbReference type="PROSITE" id="PS51163"/>
    </source>
</evidence>
<dbReference type="GO" id="GO:0003998">
    <property type="term" value="F:acylphosphatase activity"/>
    <property type="evidence" value="ECO:0007669"/>
    <property type="project" value="UniProtKB-EC"/>
</dbReference>
<dbReference type="GO" id="GO:0051604">
    <property type="term" value="P:protein maturation"/>
    <property type="evidence" value="ECO:0007669"/>
    <property type="project" value="TreeGrafter"/>
</dbReference>
<dbReference type="InterPro" id="IPR036046">
    <property type="entry name" value="Acylphosphatase-like_dom_sf"/>
</dbReference>
<organism evidence="12 13">
    <name type="scientific">Leptolyngbya cf. ectocarpi LEGE 11479</name>
    <dbReference type="NCBI Taxonomy" id="1828722"/>
    <lineage>
        <taxon>Bacteria</taxon>
        <taxon>Bacillati</taxon>
        <taxon>Cyanobacteriota</taxon>
        <taxon>Cyanophyceae</taxon>
        <taxon>Leptolyngbyales</taxon>
        <taxon>Leptolyngbyaceae</taxon>
        <taxon>Leptolyngbya group</taxon>
        <taxon>Leptolyngbya</taxon>
    </lineage>
</organism>
<dbReference type="GO" id="GO:0016874">
    <property type="term" value="F:ligase activity"/>
    <property type="evidence" value="ECO:0007669"/>
    <property type="project" value="UniProtKB-UniRule"/>
</dbReference>
<dbReference type="GO" id="GO:0003725">
    <property type="term" value="F:double-stranded RNA binding"/>
    <property type="evidence" value="ECO:0007669"/>
    <property type="project" value="InterPro"/>
</dbReference>
<dbReference type="InterPro" id="IPR001792">
    <property type="entry name" value="Acylphosphatase-like_dom"/>
</dbReference>
<feature type="active site" evidence="9">
    <location>
        <position position="43"/>
    </location>
</feature>
<feature type="active site" evidence="9">
    <location>
        <position position="25"/>
    </location>
</feature>
<evidence type="ECO:0000313" key="12">
    <source>
        <dbReference type="EMBL" id="MBE9069840.1"/>
    </source>
</evidence>
<evidence type="ECO:0000256" key="2">
    <source>
        <dbReference type="ARBA" id="ARBA00008097"/>
    </source>
</evidence>
<keyword evidence="6" id="KW-0862">Zinc</keyword>
<keyword evidence="3" id="KW-0436">Ligase</keyword>
<dbReference type="Gene3D" id="3.30.420.40">
    <property type="match status" value="1"/>
</dbReference>
<dbReference type="PROSITE" id="PS00150">
    <property type="entry name" value="ACYLPHOSPHATASE_1"/>
    <property type="match status" value="1"/>
</dbReference>
<dbReference type="SUPFAM" id="SSF54975">
    <property type="entry name" value="Acylphosphatase/BLUF domain-like"/>
    <property type="match status" value="1"/>
</dbReference>
<dbReference type="Proteomes" id="UP000615026">
    <property type="component" value="Unassembled WGS sequence"/>
</dbReference>
<evidence type="ECO:0000256" key="5">
    <source>
        <dbReference type="ARBA" id="ARBA00022771"/>
    </source>
</evidence>
<dbReference type="SUPFAM" id="SSF55821">
    <property type="entry name" value="YrdC/RibB"/>
    <property type="match status" value="1"/>
</dbReference>
<evidence type="ECO:0000256" key="9">
    <source>
        <dbReference type="PROSITE-ProRule" id="PRU00520"/>
    </source>
</evidence>
<accession>A0A928ZYM1</accession>
<comment type="catalytic activity">
    <reaction evidence="9">
        <text>an acyl phosphate + H2O = a carboxylate + phosphate + H(+)</text>
        <dbReference type="Rhea" id="RHEA:14965"/>
        <dbReference type="ChEBI" id="CHEBI:15377"/>
        <dbReference type="ChEBI" id="CHEBI:15378"/>
        <dbReference type="ChEBI" id="CHEBI:29067"/>
        <dbReference type="ChEBI" id="CHEBI:43474"/>
        <dbReference type="ChEBI" id="CHEBI:59918"/>
        <dbReference type="EC" id="3.6.1.7"/>
    </reaction>
</comment>
<evidence type="ECO:0000313" key="13">
    <source>
        <dbReference type="Proteomes" id="UP000615026"/>
    </source>
</evidence>
<dbReference type="PANTHER" id="PTHR42959">
    <property type="entry name" value="CARBAMOYLTRANSFERASE"/>
    <property type="match status" value="1"/>
</dbReference>
<evidence type="ECO:0000256" key="6">
    <source>
        <dbReference type="ARBA" id="ARBA00022833"/>
    </source>
</evidence>
<dbReference type="Pfam" id="PF01300">
    <property type="entry name" value="Sua5_yciO_yrdC"/>
    <property type="match status" value="1"/>
</dbReference>
<dbReference type="RefSeq" id="WP_193995726.1">
    <property type="nucleotide sequence ID" value="NZ_JADEXP010000329.1"/>
</dbReference>
<name>A0A928ZYM1_LEPEC</name>
<dbReference type="InterPro" id="IPR051060">
    <property type="entry name" value="Carbamoyltrans_HypF-like"/>
</dbReference>
<keyword evidence="9" id="KW-0378">Hydrolase</keyword>
<dbReference type="PROSITE" id="PS51160">
    <property type="entry name" value="ACYLPHOSPHATASE_3"/>
    <property type="match status" value="1"/>
</dbReference>